<evidence type="ECO:0000313" key="3">
    <source>
        <dbReference type="EMBL" id="KAF1841705.1"/>
    </source>
</evidence>
<dbReference type="RefSeq" id="XP_040784268.1">
    <property type="nucleotide sequence ID" value="XM_040934006.1"/>
</dbReference>
<dbReference type="EMBL" id="ML976618">
    <property type="protein sequence ID" value="KAF1841705.1"/>
    <property type="molecule type" value="Genomic_DNA"/>
</dbReference>
<dbReference type="GeneID" id="63851257"/>
<feature type="non-terminal residue" evidence="3">
    <location>
        <position position="85"/>
    </location>
</feature>
<gene>
    <name evidence="3" type="ORF">K460DRAFT_369716</name>
</gene>
<dbReference type="AlphaFoldDB" id="A0A9P4GAJ6"/>
<keyword evidence="2" id="KW-0472">Membrane</keyword>
<feature type="transmembrane region" description="Helical" evidence="2">
    <location>
        <begin position="62"/>
        <end position="82"/>
    </location>
</feature>
<keyword evidence="2" id="KW-1133">Transmembrane helix</keyword>
<sequence>MADGWLNSTTLELSSPPLTWIPAWSEGGALRSSNHHSEGPERGPAAASLQLQQPRGLYRDPISNLGSAFACFSFAICLSLPLPLA</sequence>
<keyword evidence="4" id="KW-1185">Reference proteome</keyword>
<reference evidence="3" key="1">
    <citation type="submission" date="2020-01" db="EMBL/GenBank/DDBJ databases">
        <authorList>
            <consortium name="DOE Joint Genome Institute"/>
            <person name="Haridas S."/>
            <person name="Albert R."/>
            <person name="Binder M."/>
            <person name="Bloem J."/>
            <person name="Labutti K."/>
            <person name="Salamov A."/>
            <person name="Andreopoulos B."/>
            <person name="Baker S.E."/>
            <person name="Barry K."/>
            <person name="Bills G."/>
            <person name="Bluhm B.H."/>
            <person name="Cannon C."/>
            <person name="Castanera R."/>
            <person name="Culley D.E."/>
            <person name="Daum C."/>
            <person name="Ezra D."/>
            <person name="Gonzalez J.B."/>
            <person name="Henrissat B."/>
            <person name="Kuo A."/>
            <person name="Liang C."/>
            <person name="Lipzen A."/>
            <person name="Lutzoni F."/>
            <person name="Magnuson J."/>
            <person name="Mondo S."/>
            <person name="Nolan M."/>
            <person name="Ohm R."/>
            <person name="Pangilinan J."/>
            <person name="Park H.-J."/>
            <person name="Ramirez L."/>
            <person name="Alfaro M."/>
            <person name="Sun H."/>
            <person name="Tritt A."/>
            <person name="Yoshinaga Y."/>
            <person name="Zwiers L.-H."/>
            <person name="Turgeon B.G."/>
            <person name="Goodwin S.B."/>
            <person name="Spatafora J.W."/>
            <person name="Crous P.W."/>
            <person name="Grigoriev I.V."/>
        </authorList>
    </citation>
    <scope>NUCLEOTIDE SEQUENCE</scope>
    <source>
        <strain evidence="3">CBS 394.84</strain>
    </source>
</reference>
<organism evidence="3 4">
    <name type="scientific">Cucurbitaria berberidis CBS 394.84</name>
    <dbReference type="NCBI Taxonomy" id="1168544"/>
    <lineage>
        <taxon>Eukaryota</taxon>
        <taxon>Fungi</taxon>
        <taxon>Dikarya</taxon>
        <taxon>Ascomycota</taxon>
        <taxon>Pezizomycotina</taxon>
        <taxon>Dothideomycetes</taxon>
        <taxon>Pleosporomycetidae</taxon>
        <taxon>Pleosporales</taxon>
        <taxon>Pleosporineae</taxon>
        <taxon>Cucurbitariaceae</taxon>
        <taxon>Cucurbitaria</taxon>
    </lineage>
</organism>
<keyword evidence="2" id="KW-0812">Transmembrane</keyword>
<feature type="region of interest" description="Disordered" evidence="1">
    <location>
        <begin position="29"/>
        <end position="48"/>
    </location>
</feature>
<dbReference type="Proteomes" id="UP000800039">
    <property type="component" value="Unassembled WGS sequence"/>
</dbReference>
<name>A0A9P4GAJ6_9PLEO</name>
<proteinExistence type="predicted"/>
<evidence type="ECO:0000313" key="4">
    <source>
        <dbReference type="Proteomes" id="UP000800039"/>
    </source>
</evidence>
<evidence type="ECO:0000256" key="1">
    <source>
        <dbReference type="SAM" id="MobiDB-lite"/>
    </source>
</evidence>
<accession>A0A9P4GAJ6</accession>
<protein>
    <submittedName>
        <fullName evidence="3">Uncharacterized protein</fullName>
    </submittedName>
</protein>
<evidence type="ECO:0000256" key="2">
    <source>
        <dbReference type="SAM" id="Phobius"/>
    </source>
</evidence>
<comment type="caution">
    <text evidence="3">The sequence shown here is derived from an EMBL/GenBank/DDBJ whole genome shotgun (WGS) entry which is preliminary data.</text>
</comment>